<dbReference type="EMBL" id="JAUSTP010000024">
    <property type="protein sequence ID" value="MDQ0190815.1"/>
    <property type="molecule type" value="Genomic_DNA"/>
</dbReference>
<accession>A0ABT9XKL6</accession>
<name>A0ABT9XKL6_9BACL</name>
<protein>
    <submittedName>
        <fullName evidence="13">Cytochrome c oxidase assembly protein subunit 15</fullName>
    </submittedName>
</protein>
<comment type="subcellular location">
    <subcellularLocation>
        <location evidence="1">Membrane</location>
        <topology evidence="1">Multi-pass membrane protein</topology>
    </subcellularLocation>
</comment>
<keyword evidence="14" id="KW-1185">Reference proteome</keyword>
<comment type="pathway">
    <text evidence="11">Porphyrin-containing compound metabolism.</text>
</comment>
<dbReference type="InterPro" id="IPR003780">
    <property type="entry name" value="COX15/CtaA_fam"/>
</dbReference>
<keyword evidence="8" id="KW-0350">Heme biosynthesis</keyword>
<feature type="transmembrane region" description="Helical" evidence="12">
    <location>
        <begin position="210"/>
        <end position="229"/>
    </location>
</feature>
<dbReference type="PANTHER" id="PTHR35457:SF1">
    <property type="entry name" value="HEME A SYNTHASE"/>
    <property type="match status" value="1"/>
</dbReference>
<dbReference type="RefSeq" id="WP_274457504.1">
    <property type="nucleotide sequence ID" value="NZ_CP067097.1"/>
</dbReference>
<keyword evidence="4" id="KW-0479">Metal-binding</keyword>
<feature type="transmembrane region" description="Helical" evidence="12">
    <location>
        <begin position="53"/>
        <end position="75"/>
    </location>
</feature>
<keyword evidence="6" id="KW-0560">Oxidoreductase</keyword>
<evidence type="ECO:0000313" key="13">
    <source>
        <dbReference type="EMBL" id="MDQ0190815.1"/>
    </source>
</evidence>
<feature type="transmembrane region" description="Helical" evidence="12">
    <location>
        <begin position="272"/>
        <end position="292"/>
    </location>
</feature>
<keyword evidence="2" id="KW-1003">Cell membrane</keyword>
<comment type="caution">
    <text evidence="13">The sequence shown here is derived from an EMBL/GenBank/DDBJ whole genome shotgun (WGS) entry which is preliminary data.</text>
</comment>
<gene>
    <name evidence="13" type="ORF">J2S03_002682</name>
</gene>
<proteinExistence type="predicted"/>
<evidence type="ECO:0000256" key="7">
    <source>
        <dbReference type="ARBA" id="ARBA00023004"/>
    </source>
</evidence>
<dbReference type="Proteomes" id="UP001232973">
    <property type="component" value="Unassembled WGS sequence"/>
</dbReference>
<feature type="transmembrane region" description="Helical" evidence="12">
    <location>
        <begin position="82"/>
        <end position="109"/>
    </location>
</feature>
<keyword evidence="10" id="KW-1015">Disulfide bond</keyword>
<reference evidence="13 14" key="1">
    <citation type="submission" date="2023-07" db="EMBL/GenBank/DDBJ databases">
        <title>Genomic Encyclopedia of Type Strains, Phase IV (KMG-IV): sequencing the most valuable type-strain genomes for metagenomic binning, comparative biology and taxonomic classification.</title>
        <authorList>
            <person name="Goeker M."/>
        </authorList>
    </citation>
    <scope>NUCLEOTIDE SEQUENCE [LARGE SCALE GENOMIC DNA]</scope>
    <source>
        <strain evidence="13 14">DSM 4006</strain>
    </source>
</reference>
<evidence type="ECO:0000313" key="14">
    <source>
        <dbReference type="Proteomes" id="UP001232973"/>
    </source>
</evidence>
<evidence type="ECO:0000256" key="4">
    <source>
        <dbReference type="ARBA" id="ARBA00022723"/>
    </source>
</evidence>
<organism evidence="13 14">
    <name type="scientific">Alicyclobacillus cycloheptanicus</name>
    <dbReference type="NCBI Taxonomy" id="1457"/>
    <lineage>
        <taxon>Bacteria</taxon>
        <taxon>Bacillati</taxon>
        <taxon>Bacillota</taxon>
        <taxon>Bacilli</taxon>
        <taxon>Bacillales</taxon>
        <taxon>Alicyclobacillaceae</taxon>
        <taxon>Alicyclobacillus</taxon>
    </lineage>
</organism>
<feature type="transmembrane region" description="Helical" evidence="12">
    <location>
        <begin position="7"/>
        <end position="26"/>
    </location>
</feature>
<evidence type="ECO:0000256" key="3">
    <source>
        <dbReference type="ARBA" id="ARBA00022692"/>
    </source>
</evidence>
<feature type="transmembrane region" description="Helical" evidence="12">
    <location>
        <begin position="156"/>
        <end position="177"/>
    </location>
</feature>
<sequence>MKFYRLSWITTVIIGIQMVLAGIIVGEDAGFVCPKWPVCGRPVSMSGSLIFELVHRFTAGLLGILVVWLLIWLFLRYRHNRAMIWTGVLGLVSLIIQIVYAGLIVLFVLPGTATTVDVLNSVIMLSLFVHLSNLAKHEDEREHGVVAQPDSRFAKLKPAAWVLYASGMVAVAAGAVFRHTGASQALFGEDSYILSHGQHVPPSHATSETLLIIHIVTAALLMLAGIWFVERTFAAKRLTKAAGLTLICILIQGGLGIASLQTRLQTVVVTTHWAVAGLIMGVIAFALSRIYIGLSGAKAPAK</sequence>
<evidence type="ECO:0000256" key="12">
    <source>
        <dbReference type="SAM" id="Phobius"/>
    </source>
</evidence>
<keyword evidence="7" id="KW-0408">Iron</keyword>
<evidence type="ECO:0000256" key="8">
    <source>
        <dbReference type="ARBA" id="ARBA00023133"/>
    </source>
</evidence>
<evidence type="ECO:0000256" key="2">
    <source>
        <dbReference type="ARBA" id="ARBA00022475"/>
    </source>
</evidence>
<evidence type="ECO:0000256" key="5">
    <source>
        <dbReference type="ARBA" id="ARBA00022989"/>
    </source>
</evidence>
<feature type="transmembrane region" description="Helical" evidence="12">
    <location>
        <begin position="115"/>
        <end position="135"/>
    </location>
</feature>
<evidence type="ECO:0000256" key="11">
    <source>
        <dbReference type="ARBA" id="ARBA00023444"/>
    </source>
</evidence>
<keyword evidence="9 12" id="KW-0472">Membrane</keyword>
<dbReference type="PANTHER" id="PTHR35457">
    <property type="entry name" value="HEME A SYNTHASE"/>
    <property type="match status" value="1"/>
</dbReference>
<feature type="transmembrane region" description="Helical" evidence="12">
    <location>
        <begin position="241"/>
        <end position="260"/>
    </location>
</feature>
<evidence type="ECO:0000256" key="6">
    <source>
        <dbReference type="ARBA" id="ARBA00023002"/>
    </source>
</evidence>
<keyword evidence="3 12" id="KW-0812">Transmembrane</keyword>
<evidence type="ECO:0000256" key="1">
    <source>
        <dbReference type="ARBA" id="ARBA00004141"/>
    </source>
</evidence>
<keyword evidence="5 12" id="KW-1133">Transmembrane helix</keyword>
<evidence type="ECO:0000256" key="10">
    <source>
        <dbReference type="ARBA" id="ARBA00023157"/>
    </source>
</evidence>
<dbReference type="Pfam" id="PF02628">
    <property type="entry name" value="COX15-CtaA"/>
    <property type="match status" value="1"/>
</dbReference>
<dbReference type="InterPro" id="IPR050450">
    <property type="entry name" value="COX15/CtaA_HemeA_synthase"/>
</dbReference>
<evidence type="ECO:0000256" key="9">
    <source>
        <dbReference type="ARBA" id="ARBA00023136"/>
    </source>
</evidence>